<keyword evidence="1" id="KW-1133">Transmembrane helix</keyword>
<dbReference type="PANTHER" id="PTHR33702">
    <property type="entry name" value="BNAA09G40010D PROTEIN"/>
    <property type="match status" value="1"/>
</dbReference>
<evidence type="ECO:0000313" key="3">
    <source>
        <dbReference type="Proteomes" id="UP001603857"/>
    </source>
</evidence>
<keyword evidence="3" id="KW-1185">Reference proteome</keyword>
<protein>
    <submittedName>
        <fullName evidence="2">Uncharacterized protein</fullName>
    </submittedName>
</protein>
<comment type="caution">
    <text evidence="2">The sequence shown here is derived from an EMBL/GenBank/DDBJ whole genome shotgun (WGS) entry which is preliminary data.</text>
</comment>
<dbReference type="EMBL" id="JBGMDY010000002">
    <property type="protein sequence ID" value="KAL2345457.1"/>
    <property type="molecule type" value="Genomic_DNA"/>
</dbReference>
<evidence type="ECO:0000313" key="2">
    <source>
        <dbReference type="EMBL" id="KAL2345457.1"/>
    </source>
</evidence>
<keyword evidence="1" id="KW-0812">Transmembrane</keyword>
<name>A0ABD1NBG9_9FABA</name>
<sequence>MFSTISITEVVHIFKGHEDEPNFIAIGSLYTLVFILFEVGCVVNVRAMGGISGGLKKYWRRRVTGYQRLIHGSDRRRRETVKLGGSKRRRKWQIKVAPKMRIPKISSPKKMVLWVRDAYVRMMLGLASSIGGSAVGYGGDPPAKEYEEKMVVHMYKSLLMAHGHLLPRHPPPNAAATIVNTSS</sequence>
<evidence type="ECO:0000256" key="1">
    <source>
        <dbReference type="SAM" id="Phobius"/>
    </source>
</evidence>
<proteinExistence type="predicted"/>
<reference evidence="2 3" key="1">
    <citation type="submission" date="2024-08" db="EMBL/GenBank/DDBJ databases">
        <title>Insights into the chromosomal genome structure of Flemingia macrophylla.</title>
        <authorList>
            <person name="Ding Y."/>
            <person name="Zhao Y."/>
            <person name="Bi W."/>
            <person name="Wu M."/>
            <person name="Zhao G."/>
            <person name="Gong Y."/>
            <person name="Li W."/>
            <person name="Zhang P."/>
        </authorList>
    </citation>
    <scope>NUCLEOTIDE SEQUENCE [LARGE SCALE GENOMIC DNA]</scope>
    <source>
        <strain evidence="2">DYQJB</strain>
        <tissue evidence="2">Leaf</tissue>
    </source>
</reference>
<accession>A0ABD1NBG9</accession>
<feature type="transmembrane region" description="Helical" evidence="1">
    <location>
        <begin position="23"/>
        <end position="47"/>
    </location>
</feature>
<gene>
    <name evidence="2" type="ORF">Fmac_006742</name>
</gene>
<organism evidence="2 3">
    <name type="scientific">Flemingia macrophylla</name>
    <dbReference type="NCBI Taxonomy" id="520843"/>
    <lineage>
        <taxon>Eukaryota</taxon>
        <taxon>Viridiplantae</taxon>
        <taxon>Streptophyta</taxon>
        <taxon>Embryophyta</taxon>
        <taxon>Tracheophyta</taxon>
        <taxon>Spermatophyta</taxon>
        <taxon>Magnoliopsida</taxon>
        <taxon>eudicotyledons</taxon>
        <taxon>Gunneridae</taxon>
        <taxon>Pentapetalae</taxon>
        <taxon>rosids</taxon>
        <taxon>fabids</taxon>
        <taxon>Fabales</taxon>
        <taxon>Fabaceae</taxon>
        <taxon>Papilionoideae</taxon>
        <taxon>50 kb inversion clade</taxon>
        <taxon>NPAAA clade</taxon>
        <taxon>indigoferoid/millettioid clade</taxon>
        <taxon>Phaseoleae</taxon>
        <taxon>Flemingia</taxon>
    </lineage>
</organism>
<keyword evidence="1" id="KW-0472">Membrane</keyword>
<dbReference type="Proteomes" id="UP001603857">
    <property type="component" value="Unassembled WGS sequence"/>
</dbReference>
<dbReference type="AlphaFoldDB" id="A0ABD1NBG9"/>
<dbReference type="PANTHER" id="PTHR33702:SF5">
    <property type="entry name" value="OS01G0308600 PROTEIN"/>
    <property type="match status" value="1"/>
</dbReference>